<dbReference type="InterPro" id="IPR017927">
    <property type="entry name" value="FAD-bd_FR_type"/>
</dbReference>
<dbReference type="GO" id="GO:0016491">
    <property type="term" value="F:oxidoreductase activity"/>
    <property type="evidence" value="ECO:0007669"/>
    <property type="project" value="InterPro"/>
</dbReference>
<comment type="cofactor">
    <cofactor evidence="2">
        <name>[2Fe-2S] cluster</name>
        <dbReference type="ChEBI" id="CHEBI:190135"/>
    </cofactor>
</comment>
<dbReference type="Gene3D" id="3.10.20.30">
    <property type="match status" value="1"/>
</dbReference>
<dbReference type="SUPFAM" id="SSF52343">
    <property type="entry name" value="Ferredoxin reductase-like, C-terminal NADP-linked domain"/>
    <property type="match status" value="1"/>
</dbReference>
<keyword evidence="5" id="KW-1185">Reference proteome</keyword>
<dbReference type="Pfam" id="PF00175">
    <property type="entry name" value="NAD_binding_1"/>
    <property type="match status" value="1"/>
</dbReference>
<name>A4C5L0_9GAMM</name>
<dbReference type="HOGENOM" id="CLU_003827_14_2_6"/>
<reference evidence="4 5" key="1">
    <citation type="submission" date="2006-02" db="EMBL/GenBank/DDBJ databases">
        <authorList>
            <person name="Moran M.A."/>
            <person name="Kjelleberg S."/>
            <person name="Egan S."/>
            <person name="Saunders N."/>
            <person name="Thomas T."/>
            <person name="Ferriera S."/>
            <person name="Johnson J."/>
            <person name="Kravitz S."/>
            <person name="Halpern A."/>
            <person name="Remington K."/>
            <person name="Beeson K."/>
            <person name="Tran B."/>
            <person name="Rogers Y.-H."/>
            <person name="Friedman R."/>
            <person name="Venter J.C."/>
        </authorList>
    </citation>
    <scope>NUCLEOTIDE SEQUENCE [LARGE SCALE GENOMIC DNA]</scope>
    <source>
        <strain evidence="4 5">D2</strain>
    </source>
</reference>
<dbReference type="Pfam" id="PF00970">
    <property type="entry name" value="FAD_binding_6"/>
    <property type="match status" value="1"/>
</dbReference>
<evidence type="ECO:0000313" key="5">
    <source>
        <dbReference type="Proteomes" id="UP000006201"/>
    </source>
</evidence>
<dbReference type="AlphaFoldDB" id="A4C5L0"/>
<evidence type="ECO:0000259" key="3">
    <source>
        <dbReference type="PROSITE" id="PS51384"/>
    </source>
</evidence>
<gene>
    <name evidence="4" type="ORF">PTD2_10629</name>
</gene>
<dbReference type="RefSeq" id="WP_009837139.1">
    <property type="nucleotide sequence ID" value="NZ_AAOH01000002.1"/>
</dbReference>
<proteinExistence type="predicted"/>
<comment type="caution">
    <text evidence="4">The sequence shown here is derived from an EMBL/GenBank/DDBJ whole genome shotgun (WGS) entry which is preliminary data.</text>
</comment>
<dbReference type="Gene3D" id="3.40.50.80">
    <property type="entry name" value="Nucleotide-binding domain of ferredoxin-NADP reductase (FNR) module"/>
    <property type="match status" value="1"/>
</dbReference>
<feature type="domain" description="FAD-binding FR-type" evidence="3">
    <location>
        <begin position="38"/>
        <end position="143"/>
    </location>
</feature>
<organism evidence="4 5">
    <name type="scientific">Pseudoalteromonas tunicata D2</name>
    <dbReference type="NCBI Taxonomy" id="87626"/>
    <lineage>
        <taxon>Bacteria</taxon>
        <taxon>Pseudomonadati</taxon>
        <taxon>Pseudomonadota</taxon>
        <taxon>Gammaproteobacteria</taxon>
        <taxon>Alteromonadales</taxon>
        <taxon>Pseudoalteromonadaceae</taxon>
        <taxon>Pseudoalteromonas</taxon>
    </lineage>
</organism>
<dbReference type="PANTHER" id="PTHR47354">
    <property type="entry name" value="NADH OXIDOREDUCTASE HCR"/>
    <property type="match status" value="1"/>
</dbReference>
<accession>A4C5L0</accession>
<dbReference type="EMBL" id="AAOH01000002">
    <property type="protein sequence ID" value="EAR29264.1"/>
    <property type="molecule type" value="Genomic_DNA"/>
</dbReference>
<dbReference type="PROSITE" id="PS51384">
    <property type="entry name" value="FAD_FR"/>
    <property type="match status" value="1"/>
</dbReference>
<dbReference type="CDD" id="cd00207">
    <property type="entry name" value="fer2"/>
    <property type="match status" value="1"/>
</dbReference>
<evidence type="ECO:0000256" key="2">
    <source>
        <dbReference type="ARBA" id="ARBA00034078"/>
    </source>
</evidence>
<dbReference type="InterPro" id="IPR001433">
    <property type="entry name" value="OxRdtase_FAD/NAD-bd"/>
</dbReference>
<evidence type="ECO:0000256" key="1">
    <source>
        <dbReference type="ARBA" id="ARBA00023075"/>
    </source>
</evidence>
<sequence length="364" mass="40756">MKLLEKVINKAAHLLLHTESFKGYLEPLVQQFKPAWRAGFYRAKVIKIITLPANCISLELRPERSWPSHQAGQHVLLSCQFNGRLMTRTFSISSSQGQAERGNHIRLTIKTAKNGAFTSQLANELAVGDFVNLSEPMGEFLLPSCEPNSTDELFFIAAGSGITPFMAMLHTLAERDHIRTQNIYLCYFAKQGEHLFIDELTELKRFIPRLNVMFLVRKQGDSLASALKNVMPTSQVLICGPQQFKQDVDAVLNHFGHLSLNRQAEFFQTPLSNENNADIQQVTVLRHGQVTELLLTGNENLLNGLEQQGLSPNFGCRIGVCHQCQCIKKCGIVKNLRTGEQSDTGEQLIQLCISQAITPLELEL</sequence>
<dbReference type="InterPro" id="IPR012675">
    <property type="entry name" value="Beta-grasp_dom_sf"/>
</dbReference>
<dbReference type="InterPro" id="IPR017938">
    <property type="entry name" value="Riboflavin_synthase-like_b-brl"/>
</dbReference>
<dbReference type="InterPro" id="IPR036010">
    <property type="entry name" value="2Fe-2S_ferredoxin-like_sf"/>
</dbReference>
<dbReference type="SUPFAM" id="SSF63380">
    <property type="entry name" value="Riboflavin synthase domain-like"/>
    <property type="match status" value="1"/>
</dbReference>
<dbReference type="PANTHER" id="PTHR47354:SF3">
    <property type="entry name" value="OXIDOREDUCTASE-RELATED"/>
    <property type="match status" value="1"/>
</dbReference>
<evidence type="ECO:0000313" key="4">
    <source>
        <dbReference type="EMBL" id="EAR29264.1"/>
    </source>
</evidence>
<dbReference type="Proteomes" id="UP000006201">
    <property type="component" value="Unassembled WGS sequence"/>
</dbReference>
<dbReference type="eggNOG" id="COG1018">
    <property type="taxonomic scope" value="Bacteria"/>
</dbReference>
<dbReference type="GO" id="GO:0051536">
    <property type="term" value="F:iron-sulfur cluster binding"/>
    <property type="evidence" value="ECO:0007669"/>
    <property type="project" value="InterPro"/>
</dbReference>
<dbReference type="OrthoDB" id="581532at2"/>
<dbReference type="SUPFAM" id="SSF54292">
    <property type="entry name" value="2Fe-2S ferredoxin-like"/>
    <property type="match status" value="1"/>
</dbReference>
<dbReference type="InterPro" id="IPR039261">
    <property type="entry name" value="FNR_nucleotide-bd"/>
</dbReference>
<dbReference type="InterPro" id="IPR001041">
    <property type="entry name" value="2Fe-2S_ferredoxin-type"/>
</dbReference>
<dbReference type="Gene3D" id="2.40.30.10">
    <property type="entry name" value="Translation factors"/>
    <property type="match status" value="1"/>
</dbReference>
<keyword evidence="1" id="KW-0830">Ubiquinone</keyword>
<dbReference type="InterPro" id="IPR050415">
    <property type="entry name" value="MRET"/>
</dbReference>
<dbReference type="STRING" id="87626.PTD2_10629"/>
<protein>
    <submittedName>
        <fullName evidence="4">Putative Oxidoreductase</fullName>
    </submittedName>
</protein>
<dbReference type="CDD" id="cd06216">
    <property type="entry name" value="FNR_iron_sulfur_binding_2"/>
    <property type="match status" value="1"/>
</dbReference>
<dbReference type="InterPro" id="IPR008333">
    <property type="entry name" value="Cbr1-like_FAD-bd_dom"/>
</dbReference>